<dbReference type="Gene3D" id="3.40.50.1820">
    <property type="entry name" value="alpha/beta hydrolase"/>
    <property type="match status" value="1"/>
</dbReference>
<protein>
    <recommendedName>
        <fullName evidence="3">Chlorophyllase</fullName>
    </recommendedName>
</protein>
<dbReference type="SUPFAM" id="SSF53474">
    <property type="entry name" value="alpha/beta-Hydrolases"/>
    <property type="match status" value="1"/>
</dbReference>
<keyword evidence="2" id="KW-1185">Reference proteome</keyword>
<comment type="caution">
    <text evidence="1">The sequence shown here is derived from an EMBL/GenBank/DDBJ whole genome shotgun (WGS) entry which is preliminary data.</text>
</comment>
<accession>A0A9Q0J867</accession>
<dbReference type="InterPro" id="IPR017395">
    <property type="entry name" value="Chlorophyllase-like"/>
</dbReference>
<dbReference type="GO" id="GO:0015996">
    <property type="term" value="P:chlorophyll catabolic process"/>
    <property type="evidence" value="ECO:0007669"/>
    <property type="project" value="TreeGrafter"/>
</dbReference>
<dbReference type="Pfam" id="PF07224">
    <property type="entry name" value="Chlorophyllase"/>
    <property type="match status" value="2"/>
</dbReference>
<dbReference type="EMBL" id="JAKUCV010005254">
    <property type="protein sequence ID" value="KAJ4831914.1"/>
    <property type="molecule type" value="Genomic_DNA"/>
</dbReference>
<dbReference type="GO" id="GO:0047746">
    <property type="term" value="F:chlorophyllase activity"/>
    <property type="evidence" value="ECO:0007669"/>
    <property type="project" value="TreeGrafter"/>
</dbReference>
<dbReference type="InterPro" id="IPR029058">
    <property type="entry name" value="AB_hydrolase_fold"/>
</dbReference>
<reference evidence="1" key="2">
    <citation type="journal article" date="2023" name="Plants (Basel)">
        <title>Annotation of the Turnera subulata (Passifloraceae) Draft Genome Reveals the S-Locus Evolved after the Divergence of Turneroideae from Passifloroideae in a Stepwise Manner.</title>
        <authorList>
            <person name="Henning P.M."/>
            <person name="Roalson E.H."/>
            <person name="Mir W."/>
            <person name="McCubbin A.G."/>
            <person name="Shore J.S."/>
        </authorList>
    </citation>
    <scope>NUCLEOTIDE SEQUENCE</scope>
    <source>
        <strain evidence="1">F60SS</strain>
    </source>
</reference>
<dbReference type="PANTHER" id="PTHR33428:SF10">
    <property type="entry name" value="CHLOROPHYLLASE-1"/>
    <property type="match status" value="1"/>
</dbReference>
<reference evidence="1" key="1">
    <citation type="submission" date="2022-02" db="EMBL/GenBank/DDBJ databases">
        <authorList>
            <person name="Henning P.M."/>
            <person name="McCubbin A.G."/>
            <person name="Shore J.S."/>
        </authorList>
    </citation>
    <scope>NUCLEOTIDE SEQUENCE</scope>
    <source>
        <strain evidence="1">F60SS</strain>
        <tissue evidence="1">Leaves</tissue>
    </source>
</reference>
<name>A0A9Q0J867_9ROSI</name>
<dbReference type="PANTHER" id="PTHR33428">
    <property type="entry name" value="CHLOROPHYLLASE-2, CHLOROPLASTIC"/>
    <property type="match status" value="1"/>
</dbReference>
<evidence type="ECO:0000313" key="1">
    <source>
        <dbReference type="EMBL" id="KAJ4831914.1"/>
    </source>
</evidence>
<proteinExistence type="predicted"/>
<dbReference type="Proteomes" id="UP001141552">
    <property type="component" value="Unassembled WGS sequence"/>
</dbReference>
<dbReference type="AlphaFoldDB" id="A0A9Q0J867"/>
<evidence type="ECO:0008006" key="3">
    <source>
        <dbReference type="Google" id="ProtNLM"/>
    </source>
</evidence>
<dbReference type="OrthoDB" id="2093222at2759"/>
<gene>
    <name evidence="1" type="ORF">Tsubulata_048202</name>
</gene>
<sequence>MYTDLLKRISSHGYIIVAPQLYEMWPPSGYEEIEFAAEVANWIYSQLQCVLPQNIIGDLHKFAVAGHSRGGYAAFALALGHAKTPLKVKISALAGVDPVAGTSIKDQLEPKILDYVASSMNLTIPVTLNLVGDLARAGCKGCWPWVSRNPLRSSAGGILVAFLETYFKGESHDYLAILHKPSLAPAKLDPVQFKDSSNIAQV</sequence>
<organism evidence="1 2">
    <name type="scientific">Turnera subulata</name>
    <dbReference type="NCBI Taxonomy" id="218843"/>
    <lineage>
        <taxon>Eukaryota</taxon>
        <taxon>Viridiplantae</taxon>
        <taxon>Streptophyta</taxon>
        <taxon>Embryophyta</taxon>
        <taxon>Tracheophyta</taxon>
        <taxon>Spermatophyta</taxon>
        <taxon>Magnoliopsida</taxon>
        <taxon>eudicotyledons</taxon>
        <taxon>Gunneridae</taxon>
        <taxon>Pentapetalae</taxon>
        <taxon>rosids</taxon>
        <taxon>fabids</taxon>
        <taxon>Malpighiales</taxon>
        <taxon>Passifloraceae</taxon>
        <taxon>Turnera</taxon>
    </lineage>
</organism>
<evidence type="ECO:0000313" key="2">
    <source>
        <dbReference type="Proteomes" id="UP001141552"/>
    </source>
</evidence>